<evidence type="ECO:0000256" key="1">
    <source>
        <dbReference type="ARBA" id="ARBA00022679"/>
    </source>
</evidence>
<organism evidence="12 13">
    <name type="scientific">Clostridium fessum</name>
    <dbReference type="NCBI Taxonomy" id="2126740"/>
    <lineage>
        <taxon>Bacteria</taxon>
        <taxon>Bacillati</taxon>
        <taxon>Bacillota</taxon>
        <taxon>Clostridia</taxon>
        <taxon>Eubacteriales</taxon>
        <taxon>Clostridiaceae</taxon>
        <taxon>Clostridium</taxon>
    </lineage>
</organism>
<protein>
    <recommendedName>
        <fullName evidence="8 10">Adenylate kinase</fullName>
        <shortName evidence="8">AK</shortName>
        <ecNumber evidence="8 10">2.7.4.3</ecNumber>
    </recommendedName>
    <alternativeName>
        <fullName evidence="8">ATP-AMP transphosphorylase</fullName>
    </alternativeName>
    <alternativeName>
        <fullName evidence="8">ATP:AMP phosphotransferase</fullName>
    </alternativeName>
    <alternativeName>
        <fullName evidence="8">Adenylate monophosphate kinase</fullName>
    </alternativeName>
</protein>
<comment type="caution">
    <text evidence="12">The sequence shown here is derived from an EMBL/GenBank/DDBJ whole genome shotgun (WGS) entry which is preliminary data.</text>
</comment>
<comment type="subcellular location">
    <subcellularLocation>
        <location evidence="8 10">Cytoplasm</location>
    </subcellularLocation>
</comment>
<dbReference type="GO" id="GO:0005524">
    <property type="term" value="F:ATP binding"/>
    <property type="evidence" value="ECO:0007669"/>
    <property type="project" value="UniProtKB-UniRule"/>
</dbReference>
<dbReference type="PROSITE" id="PS00113">
    <property type="entry name" value="ADENYLATE_KINASE"/>
    <property type="match status" value="1"/>
</dbReference>
<evidence type="ECO:0000256" key="9">
    <source>
        <dbReference type="RuleBase" id="RU003330"/>
    </source>
</evidence>
<dbReference type="NCBIfam" id="NF001381">
    <property type="entry name" value="PRK00279.1-3"/>
    <property type="match status" value="1"/>
</dbReference>
<feature type="binding site" evidence="8">
    <location>
        <begin position="136"/>
        <end position="137"/>
    </location>
    <ligand>
        <name>ATP</name>
        <dbReference type="ChEBI" id="CHEBI:30616"/>
    </ligand>
</feature>
<keyword evidence="5 8" id="KW-0418">Kinase</keyword>
<comment type="domain">
    <text evidence="8">Consists of three domains, a large central CORE domain and two small peripheral domains, NMPbind and LID, which undergo movements during catalysis. The LID domain closes over the site of phosphoryl transfer upon ATP binding. Assembling and dissambling the active center during each catalytic cycle provides an effective means to prevent ATP hydrolysis. Some bacteria have evolved a zinc-coordinating structure that stabilizes the LID domain.</text>
</comment>
<dbReference type="InterPro" id="IPR027417">
    <property type="entry name" value="P-loop_NTPase"/>
</dbReference>
<feature type="binding site" evidence="8">
    <location>
        <begin position="10"/>
        <end position="15"/>
    </location>
    <ligand>
        <name>ATP</name>
        <dbReference type="ChEBI" id="CHEBI:30616"/>
    </ligand>
</feature>
<dbReference type="NCBIfam" id="NF001380">
    <property type="entry name" value="PRK00279.1-2"/>
    <property type="match status" value="1"/>
</dbReference>
<comment type="pathway">
    <text evidence="8">Purine metabolism; AMP biosynthesis via salvage pathway; AMP from ADP: step 1/1.</text>
</comment>
<gene>
    <name evidence="8" type="primary">adk</name>
    <name evidence="12" type="ORF">C7U56_07600</name>
</gene>
<feature type="binding site" evidence="8">
    <location>
        <position position="36"/>
    </location>
    <ligand>
        <name>AMP</name>
        <dbReference type="ChEBI" id="CHEBI:456215"/>
    </ligand>
</feature>
<dbReference type="SUPFAM" id="SSF52540">
    <property type="entry name" value="P-loop containing nucleoside triphosphate hydrolases"/>
    <property type="match status" value="1"/>
</dbReference>
<evidence type="ECO:0000256" key="2">
    <source>
        <dbReference type="ARBA" id="ARBA00022723"/>
    </source>
</evidence>
<evidence type="ECO:0000256" key="3">
    <source>
        <dbReference type="ARBA" id="ARBA00022727"/>
    </source>
</evidence>
<keyword evidence="1 8" id="KW-0808">Transferase</keyword>
<keyword evidence="13" id="KW-1185">Reference proteome</keyword>
<evidence type="ECO:0000256" key="10">
    <source>
        <dbReference type="RuleBase" id="RU003331"/>
    </source>
</evidence>
<dbReference type="Gene3D" id="3.40.50.300">
    <property type="entry name" value="P-loop containing nucleotide triphosphate hydrolases"/>
    <property type="match status" value="1"/>
</dbReference>
<dbReference type="EMBL" id="PYLO01000002">
    <property type="protein sequence ID" value="PST37726.1"/>
    <property type="molecule type" value="Genomic_DNA"/>
</dbReference>
<dbReference type="AlphaFoldDB" id="A0A2T3FR29"/>
<name>A0A2T3FR29_9CLOT</name>
<evidence type="ECO:0000259" key="11">
    <source>
        <dbReference type="Pfam" id="PF05191"/>
    </source>
</evidence>
<feature type="binding site" evidence="8">
    <location>
        <position position="199"/>
    </location>
    <ligand>
        <name>ATP</name>
        <dbReference type="ChEBI" id="CHEBI:30616"/>
    </ligand>
</feature>
<dbReference type="InterPro" id="IPR007862">
    <property type="entry name" value="Adenylate_kinase_lid-dom"/>
</dbReference>
<feature type="binding site" evidence="8">
    <location>
        <position position="127"/>
    </location>
    <ligand>
        <name>ATP</name>
        <dbReference type="ChEBI" id="CHEBI:30616"/>
    </ligand>
</feature>
<dbReference type="InterPro" id="IPR006259">
    <property type="entry name" value="Adenyl_kin_sub"/>
</dbReference>
<feature type="binding site" evidence="8">
    <location>
        <position position="150"/>
    </location>
    <ligand>
        <name>Zn(2+)</name>
        <dbReference type="ChEBI" id="CHEBI:29105"/>
        <note>structural</note>
    </ligand>
</feature>
<dbReference type="NCBIfam" id="TIGR01351">
    <property type="entry name" value="adk"/>
    <property type="match status" value="1"/>
</dbReference>
<reference evidence="12 13" key="1">
    <citation type="submission" date="2018-03" db="EMBL/GenBank/DDBJ databases">
        <title>Lachnoclostridium SNUG30386 gen.nov., sp.nov., isolated from human faeces.</title>
        <authorList>
            <person name="Seo B."/>
            <person name="Jeon K."/>
            <person name="Ko G."/>
        </authorList>
    </citation>
    <scope>NUCLEOTIDE SEQUENCE [LARGE SCALE GENOMIC DNA]</scope>
    <source>
        <strain evidence="12 13">SNUG30386</strain>
    </source>
</reference>
<evidence type="ECO:0000256" key="7">
    <source>
        <dbReference type="ARBA" id="ARBA00022840"/>
    </source>
</evidence>
<evidence type="ECO:0000313" key="12">
    <source>
        <dbReference type="EMBL" id="PST37726.1"/>
    </source>
</evidence>
<dbReference type="PANTHER" id="PTHR23359">
    <property type="entry name" value="NUCLEOTIDE KINASE"/>
    <property type="match status" value="1"/>
</dbReference>
<evidence type="ECO:0000256" key="5">
    <source>
        <dbReference type="ARBA" id="ARBA00022777"/>
    </source>
</evidence>
<dbReference type="PRINTS" id="PR00094">
    <property type="entry name" value="ADENYLTKNASE"/>
</dbReference>
<dbReference type="GO" id="GO:0004017">
    <property type="term" value="F:AMP kinase activity"/>
    <property type="evidence" value="ECO:0007669"/>
    <property type="project" value="UniProtKB-UniRule"/>
</dbReference>
<dbReference type="HAMAP" id="MF_00235">
    <property type="entry name" value="Adenylate_kinase_Adk"/>
    <property type="match status" value="1"/>
</dbReference>
<dbReference type="InterPro" id="IPR033690">
    <property type="entry name" value="Adenylat_kinase_CS"/>
</dbReference>
<dbReference type="EC" id="2.7.4.3" evidence="8 10"/>
<feature type="binding site" evidence="8">
    <location>
        <position position="31"/>
    </location>
    <ligand>
        <name>AMP</name>
        <dbReference type="ChEBI" id="CHEBI:456215"/>
    </ligand>
</feature>
<feature type="binding site" evidence="8">
    <location>
        <position position="133"/>
    </location>
    <ligand>
        <name>Zn(2+)</name>
        <dbReference type="ChEBI" id="CHEBI:29105"/>
        <note>structural</note>
    </ligand>
</feature>
<keyword evidence="8" id="KW-0963">Cytoplasm</keyword>
<feature type="binding site" evidence="8">
    <location>
        <position position="130"/>
    </location>
    <ligand>
        <name>Zn(2+)</name>
        <dbReference type="ChEBI" id="CHEBI:29105"/>
        <note>structural</note>
    </ligand>
</feature>
<dbReference type="GO" id="GO:0044209">
    <property type="term" value="P:AMP salvage"/>
    <property type="evidence" value="ECO:0007669"/>
    <property type="project" value="UniProtKB-UniRule"/>
</dbReference>
<feature type="region of interest" description="LID" evidence="8">
    <location>
        <begin position="126"/>
        <end position="163"/>
    </location>
</feature>
<comment type="subunit">
    <text evidence="8 10">Monomer.</text>
</comment>
<dbReference type="Pfam" id="PF00406">
    <property type="entry name" value="ADK"/>
    <property type="match status" value="1"/>
</dbReference>
<feature type="binding site" evidence="8">
    <location>
        <position position="92"/>
    </location>
    <ligand>
        <name>AMP</name>
        <dbReference type="ChEBI" id="CHEBI:456215"/>
    </ligand>
</feature>
<feature type="binding site" evidence="8">
    <location>
        <begin position="57"/>
        <end position="59"/>
    </location>
    <ligand>
        <name>AMP</name>
        <dbReference type="ChEBI" id="CHEBI:456215"/>
    </ligand>
</feature>
<comment type="catalytic activity">
    <reaction evidence="8 10">
        <text>AMP + ATP = 2 ADP</text>
        <dbReference type="Rhea" id="RHEA:12973"/>
        <dbReference type="ChEBI" id="CHEBI:30616"/>
        <dbReference type="ChEBI" id="CHEBI:456215"/>
        <dbReference type="ChEBI" id="CHEBI:456216"/>
        <dbReference type="EC" id="2.7.4.3"/>
    </reaction>
</comment>
<dbReference type="NCBIfam" id="NF011100">
    <property type="entry name" value="PRK14527.1"/>
    <property type="match status" value="1"/>
</dbReference>
<accession>A0A2T3FR29</accession>
<comment type="similarity">
    <text evidence="8 9">Belongs to the adenylate kinase family.</text>
</comment>
<dbReference type="InterPro" id="IPR000850">
    <property type="entry name" value="Adenylat/UMP-CMP_kin"/>
</dbReference>
<keyword evidence="7 8" id="KW-0067">ATP-binding</keyword>
<dbReference type="GO" id="GO:0005737">
    <property type="term" value="C:cytoplasm"/>
    <property type="evidence" value="ECO:0007669"/>
    <property type="project" value="UniProtKB-SubCell"/>
</dbReference>
<feature type="binding site" evidence="8">
    <location>
        <position position="160"/>
    </location>
    <ligand>
        <name>AMP</name>
        <dbReference type="ChEBI" id="CHEBI:456215"/>
    </ligand>
</feature>
<feature type="binding site" evidence="8">
    <location>
        <position position="153"/>
    </location>
    <ligand>
        <name>Zn(2+)</name>
        <dbReference type="ChEBI" id="CHEBI:29105"/>
        <note>structural</note>
    </ligand>
</feature>
<feature type="domain" description="Adenylate kinase active site lid" evidence="11">
    <location>
        <begin position="127"/>
        <end position="162"/>
    </location>
</feature>
<comment type="function">
    <text evidence="8">Catalyzes the reversible transfer of the terminal phosphate group between ATP and AMP. Plays an important role in cellular energy homeostasis and in adenine nucleotide metabolism.</text>
</comment>
<proteinExistence type="inferred from homology"/>
<dbReference type="Pfam" id="PF05191">
    <property type="entry name" value="ADK_lid"/>
    <property type="match status" value="1"/>
</dbReference>
<dbReference type="RefSeq" id="WP_107000792.1">
    <property type="nucleotide sequence ID" value="NZ_JAQDZI010000002.1"/>
</dbReference>
<keyword evidence="6 8" id="KW-0862">Zinc</keyword>
<dbReference type="FunFam" id="3.40.50.300:FF:000106">
    <property type="entry name" value="Adenylate kinase mitochondrial"/>
    <property type="match status" value="1"/>
</dbReference>
<evidence type="ECO:0000256" key="6">
    <source>
        <dbReference type="ARBA" id="ARBA00022833"/>
    </source>
</evidence>
<dbReference type="Proteomes" id="UP000241048">
    <property type="component" value="Unassembled WGS sequence"/>
</dbReference>
<dbReference type="CDD" id="cd01428">
    <property type="entry name" value="ADK"/>
    <property type="match status" value="1"/>
</dbReference>
<evidence type="ECO:0000256" key="8">
    <source>
        <dbReference type="HAMAP-Rule" id="MF_00235"/>
    </source>
</evidence>
<evidence type="ECO:0000256" key="4">
    <source>
        <dbReference type="ARBA" id="ARBA00022741"/>
    </source>
</evidence>
<sequence>MKIVMLGAPGAGKGTQADKIAEKYNIPHISTGDIFRSNIKAGTELGKKAKSFIDQGLLVPDEVTIGMLLDRIHEADCENGYILDGFPRTIPQAESLTAALKENGEAIDFALDVEVPDANIVNRMAGRRACLKCGATYHTEFAAPKKEGICDKCGSELVLRDDDKPETVQKRLEVYHEQTHPLIDYYKKKGVLHAIDGTLSMETVFKNIVDILGA</sequence>
<dbReference type="GO" id="GO:0008270">
    <property type="term" value="F:zinc ion binding"/>
    <property type="evidence" value="ECO:0007669"/>
    <property type="project" value="UniProtKB-UniRule"/>
</dbReference>
<keyword evidence="2 8" id="KW-0479">Metal-binding</keyword>
<feature type="binding site" evidence="8">
    <location>
        <begin position="85"/>
        <end position="88"/>
    </location>
    <ligand>
        <name>AMP</name>
        <dbReference type="ChEBI" id="CHEBI:456215"/>
    </ligand>
</feature>
<feature type="region of interest" description="NMP" evidence="8">
    <location>
        <begin position="30"/>
        <end position="59"/>
    </location>
</feature>
<dbReference type="UniPathway" id="UPA00588">
    <property type="reaction ID" value="UER00649"/>
</dbReference>
<keyword evidence="4 8" id="KW-0547">Nucleotide-binding</keyword>
<keyword evidence="3 8" id="KW-0545">Nucleotide biosynthesis</keyword>
<feature type="binding site" evidence="8">
    <location>
        <position position="171"/>
    </location>
    <ligand>
        <name>AMP</name>
        <dbReference type="ChEBI" id="CHEBI:456215"/>
    </ligand>
</feature>
<evidence type="ECO:0000313" key="13">
    <source>
        <dbReference type="Proteomes" id="UP000241048"/>
    </source>
</evidence>